<organism evidence="6 7">
    <name type="scientific">Paraburkholderia unamae</name>
    <dbReference type="NCBI Taxonomy" id="219649"/>
    <lineage>
        <taxon>Bacteria</taxon>
        <taxon>Pseudomonadati</taxon>
        <taxon>Pseudomonadota</taxon>
        <taxon>Betaproteobacteria</taxon>
        <taxon>Burkholderiales</taxon>
        <taxon>Burkholderiaceae</taxon>
        <taxon>Paraburkholderia</taxon>
    </lineage>
</organism>
<dbReference type="InterPro" id="IPR000847">
    <property type="entry name" value="LysR_HTH_N"/>
</dbReference>
<evidence type="ECO:0000313" key="7">
    <source>
        <dbReference type="Proteomes" id="UP000245712"/>
    </source>
</evidence>
<sequence>MERFYESARYPYNCVSVYIDFKFDMSPKPATQAMSTDESPKASKPHTSLRISSRHVALLYALNEFRNMRRAADAMHTTQPAASLLLQQLEERLGVKLFERLSRGMEPTAYGEVMIRYAQSVLHDFEHAEAEIAELAKGAAGLVRVGTVMGPVPTLLTRALAAFKQANQRVRLSIEVGTSDTLLPALLRGDLDVVLGRLPDQFNEQDLNIEPFEKGEQMRVIARPDHPLAGCDKLRLATLVNATWILHPLGSPMRRRVEGALQEARLTADLDIVETASILATTAMIEASDMISVVPNDVAQHYAKYGMVTILPVALPLSMANLGIVTRKSRTPSPAVQILLRYLKEDDHPDR</sequence>
<comment type="similarity">
    <text evidence="1">Belongs to the LysR transcriptional regulatory family.</text>
</comment>
<comment type="caution">
    <text evidence="6">The sequence shown here is derived from an EMBL/GenBank/DDBJ whole genome shotgun (WGS) entry which is preliminary data.</text>
</comment>
<keyword evidence="4" id="KW-0804">Transcription</keyword>
<keyword evidence="2" id="KW-0805">Transcription regulation</keyword>
<dbReference type="CDD" id="cd08435">
    <property type="entry name" value="PBP2_GbpR"/>
    <property type="match status" value="1"/>
</dbReference>
<reference evidence="6 7" key="1">
    <citation type="submission" date="2018-05" db="EMBL/GenBank/DDBJ databases">
        <title>Genomic Encyclopedia of Type Strains, Phase IV (KMG-V): Genome sequencing to study the core and pangenomes of soil and plant-associated prokaryotes.</title>
        <authorList>
            <person name="Whitman W."/>
        </authorList>
    </citation>
    <scope>NUCLEOTIDE SEQUENCE [LARGE SCALE GENOMIC DNA]</scope>
    <source>
        <strain evidence="6 7">SCZa-39</strain>
    </source>
</reference>
<evidence type="ECO:0000313" key="6">
    <source>
        <dbReference type="EMBL" id="PVX75765.1"/>
    </source>
</evidence>
<dbReference type="PANTHER" id="PTHR30419:SF8">
    <property type="entry name" value="NITROGEN ASSIMILATION TRANSCRIPTIONAL ACTIVATOR-RELATED"/>
    <property type="match status" value="1"/>
</dbReference>
<keyword evidence="7" id="KW-1185">Reference proteome</keyword>
<dbReference type="Gene3D" id="3.40.190.290">
    <property type="match status" value="1"/>
</dbReference>
<evidence type="ECO:0000256" key="2">
    <source>
        <dbReference type="ARBA" id="ARBA00023015"/>
    </source>
</evidence>
<dbReference type="Proteomes" id="UP000245712">
    <property type="component" value="Unassembled WGS sequence"/>
</dbReference>
<dbReference type="RefSeq" id="WP_181565666.1">
    <property type="nucleotide sequence ID" value="NZ_CAJZAT010000169.1"/>
</dbReference>
<protein>
    <submittedName>
        <fullName evidence="6">LysR family transcriptional regulator</fullName>
    </submittedName>
</protein>
<evidence type="ECO:0000259" key="5">
    <source>
        <dbReference type="PROSITE" id="PS50931"/>
    </source>
</evidence>
<dbReference type="PROSITE" id="PS50931">
    <property type="entry name" value="HTH_LYSR"/>
    <property type="match status" value="1"/>
</dbReference>
<evidence type="ECO:0000256" key="3">
    <source>
        <dbReference type="ARBA" id="ARBA00023125"/>
    </source>
</evidence>
<evidence type="ECO:0000256" key="4">
    <source>
        <dbReference type="ARBA" id="ARBA00023163"/>
    </source>
</evidence>
<dbReference type="InterPro" id="IPR005119">
    <property type="entry name" value="LysR_subst-bd"/>
</dbReference>
<gene>
    <name evidence="6" type="ORF">C7402_117177</name>
</gene>
<dbReference type="InterPro" id="IPR036390">
    <property type="entry name" value="WH_DNA-bd_sf"/>
</dbReference>
<dbReference type="SUPFAM" id="SSF53850">
    <property type="entry name" value="Periplasmic binding protein-like II"/>
    <property type="match status" value="1"/>
</dbReference>
<feature type="domain" description="HTH lysR-type" evidence="5">
    <location>
        <begin position="51"/>
        <end position="108"/>
    </location>
</feature>
<evidence type="ECO:0000256" key="1">
    <source>
        <dbReference type="ARBA" id="ARBA00009437"/>
    </source>
</evidence>
<dbReference type="Gene3D" id="1.10.10.10">
    <property type="entry name" value="Winged helix-like DNA-binding domain superfamily/Winged helix DNA-binding domain"/>
    <property type="match status" value="1"/>
</dbReference>
<proteinExistence type="inferred from homology"/>
<dbReference type="SUPFAM" id="SSF46785">
    <property type="entry name" value="Winged helix' DNA-binding domain"/>
    <property type="match status" value="1"/>
</dbReference>
<dbReference type="InterPro" id="IPR037405">
    <property type="entry name" value="GbpR_PBP2"/>
</dbReference>
<dbReference type="InterPro" id="IPR036388">
    <property type="entry name" value="WH-like_DNA-bd_sf"/>
</dbReference>
<dbReference type="InterPro" id="IPR050950">
    <property type="entry name" value="HTH-type_LysR_regulators"/>
</dbReference>
<accession>A0ABX5KEA3</accession>
<dbReference type="PANTHER" id="PTHR30419">
    <property type="entry name" value="HTH-TYPE TRANSCRIPTIONAL REGULATOR YBHD"/>
    <property type="match status" value="1"/>
</dbReference>
<dbReference type="Pfam" id="PF03466">
    <property type="entry name" value="LysR_substrate"/>
    <property type="match status" value="1"/>
</dbReference>
<dbReference type="PRINTS" id="PR00039">
    <property type="entry name" value="HTHLYSR"/>
</dbReference>
<dbReference type="Pfam" id="PF00126">
    <property type="entry name" value="HTH_1"/>
    <property type="match status" value="1"/>
</dbReference>
<name>A0ABX5KEA3_9BURK</name>
<dbReference type="EMBL" id="QEOB01000017">
    <property type="protein sequence ID" value="PVX75765.1"/>
    <property type="molecule type" value="Genomic_DNA"/>
</dbReference>
<keyword evidence="3" id="KW-0238">DNA-binding</keyword>